<dbReference type="Proteomes" id="UP001359485">
    <property type="component" value="Unassembled WGS sequence"/>
</dbReference>
<gene>
    <name evidence="3" type="ORF">RUM44_011479</name>
</gene>
<dbReference type="EMBL" id="JAWJWF010000046">
    <property type="protein sequence ID" value="KAK6624620.1"/>
    <property type="molecule type" value="Genomic_DNA"/>
</dbReference>
<dbReference type="PANTHER" id="PTHR23279">
    <property type="entry name" value="DEFECTIVE PROBOSCIS EXTENSION RESPONSE DPR -RELATED"/>
    <property type="match status" value="1"/>
</dbReference>
<organism evidence="3 4">
    <name type="scientific">Polyplax serrata</name>
    <name type="common">Common mouse louse</name>
    <dbReference type="NCBI Taxonomy" id="468196"/>
    <lineage>
        <taxon>Eukaryota</taxon>
        <taxon>Metazoa</taxon>
        <taxon>Ecdysozoa</taxon>
        <taxon>Arthropoda</taxon>
        <taxon>Hexapoda</taxon>
        <taxon>Insecta</taxon>
        <taxon>Pterygota</taxon>
        <taxon>Neoptera</taxon>
        <taxon>Paraneoptera</taxon>
        <taxon>Psocodea</taxon>
        <taxon>Troctomorpha</taxon>
        <taxon>Phthiraptera</taxon>
        <taxon>Anoplura</taxon>
        <taxon>Polyplacidae</taxon>
        <taxon>Polyplax</taxon>
    </lineage>
</organism>
<dbReference type="InterPro" id="IPR013783">
    <property type="entry name" value="Ig-like_fold"/>
</dbReference>
<dbReference type="PANTHER" id="PTHR23279:SF37">
    <property type="entry name" value="DEFECTIVE PROBOSCIS EXTENSION RESPONSE 13, ISOFORM B"/>
    <property type="match status" value="1"/>
</dbReference>
<sequence length="132" mass="14941">MSGSSLKLTCKLLLSTEPPTYVFWYHEKRMINYDRERGVEVVLGRYQSDLLIAKAQKTDAGNYTCAPSNAQSASIIVHILNSTLEEKPAAMQHGSKNSSAQAPKSDISVYIIILFFLSTSFLWSRIRNYDFR</sequence>
<feature type="domain" description="Ig-like" evidence="2">
    <location>
        <begin position="1"/>
        <end position="76"/>
    </location>
</feature>
<comment type="caution">
    <text evidence="3">The sequence shown here is derived from an EMBL/GenBank/DDBJ whole genome shotgun (WGS) entry which is preliminary data.</text>
</comment>
<evidence type="ECO:0000256" key="1">
    <source>
        <dbReference type="SAM" id="Phobius"/>
    </source>
</evidence>
<keyword evidence="4" id="KW-1185">Reference proteome</keyword>
<evidence type="ECO:0000313" key="3">
    <source>
        <dbReference type="EMBL" id="KAK6624620.1"/>
    </source>
</evidence>
<name>A0ABR1AQ81_POLSC</name>
<dbReference type="InterPro" id="IPR013151">
    <property type="entry name" value="Immunoglobulin_dom"/>
</dbReference>
<dbReference type="PROSITE" id="PS50835">
    <property type="entry name" value="IG_LIKE"/>
    <property type="match status" value="1"/>
</dbReference>
<dbReference type="InterPro" id="IPR007110">
    <property type="entry name" value="Ig-like_dom"/>
</dbReference>
<keyword evidence="1" id="KW-1133">Transmembrane helix</keyword>
<accession>A0ABR1AQ81</accession>
<reference evidence="3 4" key="1">
    <citation type="submission" date="2023-09" db="EMBL/GenBank/DDBJ databases">
        <title>Genomes of two closely related lineages of the louse Polyplax serrata with different host specificities.</title>
        <authorList>
            <person name="Martinu J."/>
            <person name="Tarabai H."/>
            <person name="Stefka J."/>
            <person name="Hypsa V."/>
        </authorList>
    </citation>
    <scope>NUCLEOTIDE SEQUENCE [LARGE SCALE GENOMIC DNA]</scope>
    <source>
        <strain evidence="3">98ZLc_SE</strain>
    </source>
</reference>
<dbReference type="SMART" id="SM00408">
    <property type="entry name" value="IGc2"/>
    <property type="match status" value="1"/>
</dbReference>
<dbReference type="Pfam" id="PF00047">
    <property type="entry name" value="ig"/>
    <property type="match status" value="1"/>
</dbReference>
<dbReference type="SUPFAM" id="SSF48726">
    <property type="entry name" value="Immunoglobulin"/>
    <property type="match status" value="1"/>
</dbReference>
<dbReference type="InterPro" id="IPR037448">
    <property type="entry name" value="Zig-8"/>
</dbReference>
<protein>
    <recommendedName>
        <fullName evidence="2">Ig-like domain-containing protein</fullName>
    </recommendedName>
</protein>
<proteinExistence type="predicted"/>
<feature type="transmembrane region" description="Helical" evidence="1">
    <location>
        <begin position="107"/>
        <end position="126"/>
    </location>
</feature>
<evidence type="ECO:0000313" key="4">
    <source>
        <dbReference type="Proteomes" id="UP001359485"/>
    </source>
</evidence>
<dbReference type="InterPro" id="IPR036179">
    <property type="entry name" value="Ig-like_dom_sf"/>
</dbReference>
<evidence type="ECO:0000259" key="2">
    <source>
        <dbReference type="PROSITE" id="PS50835"/>
    </source>
</evidence>
<keyword evidence="1" id="KW-0812">Transmembrane</keyword>
<dbReference type="InterPro" id="IPR003598">
    <property type="entry name" value="Ig_sub2"/>
</dbReference>
<dbReference type="Gene3D" id="2.60.40.10">
    <property type="entry name" value="Immunoglobulins"/>
    <property type="match status" value="1"/>
</dbReference>
<keyword evidence="1" id="KW-0472">Membrane</keyword>